<dbReference type="EMBL" id="CP047491">
    <property type="protein sequence ID" value="QHQ38935.1"/>
    <property type="molecule type" value="Genomic_DNA"/>
</dbReference>
<evidence type="ECO:0000313" key="2">
    <source>
        <dbReference type="EMBL" id="MBB5210599.1"/>
    </source>
</evidence>
<evidence type="ECO:0000313" key="3">
    <source>
        <dbReference type="EMBL" id="QHQ38935.1"/>
    </source>
</evidence>
<evidence type="ECO:0000313" key="5">
    <source>
        <dbReference type="Proteomes" id="UP000563601"/>
    </source>
</evidence>
<sequence length="306" mass="35737">MPVSKLFLSVGAMKAGTTFLYNVFQKHPDLYFTPEKELHYFAHTNGLSRKLQKPLSPTLFNTISSNLTRKHTILSTDFRRHRLSMVMHNRYAKLKDPEELRDIVRWYSDKYLTSPVNDAWFESVFADVGDRYACDFSNYHALLSPRGWDHVKRLAPKLRVIYVLRHPVARLWSHIKFDLIHSGRKHELENFSLKDLEAKLTETGISSHSRYGDIAQQLKGNLSSNELKIIPFESFIENFESSVREIEEFLEIKQHTYTHVNTHKKSNPSIDLTLPPALYERLREAVRPELKKLEQLGIQIPESYKA</sequence>
<dbReference type="Pfam" id="PF13469">
    <property type="entry name" value="Sulfotransfer_3"/>
    <property type="match status" value="1"/>
</dbReference>
<evidence type="ECO:0008006" key="6">
    <source>
        <dbReference type="Google" id="ProtNLM"/>
    </source>
</evidence>
<dbReference type="OrthoDB" id="9075305at2"/>
<protein>
    <recommendedName>
        <fullName evidence="6">Sulfotransferase</fullName>
    </recommendedName>
</protein>
<keyword evidence="1" id="KW-0808">Transferase</keyword>
<dbReference type="GO" id="GO:0008146">
    <property type="term" value="F:sulfotransferase activity"/>
    <property type="evidence" value="ECO:0007669"/>
    <property type="project" value="InterPro"/>
</dbReference>
<reference evidence="3 4" key="1">
    <citation type="submission" date="2020-01" db="EMBL/GenBank/DDBJ databases">
        <title>The possibility of degradation of plastic by Microbulbifer hydrolyticus IRE-31.</title>
        <authorList>
            <person name="Liu L."/>
        </authorList>
    </citation>
    <scope>NUCLEOTIDE SEQUENCE [LARGE SCALE GENOMIC DNA]</scope>
    <source>
        <strain evidence="3 4">IRE-31</strain>
    </source>
</reference>
<dbReference type="Proteomes" id="UP000563601">
    <property type="component" value="Unassembled WGS sequence"/>
</dbReference>
<dbReference type="Proteomes" id="UP000464675">
    <property type="component" value="Chromosome"/>
</dbReference>
<dbReference type="PANTHER" id="PTHR10605:SF56">
    <property type="entry name" value="BIFUNCTIONAL HEPARAN SULFATE N-DEACETYLASE_N-SULFOTRANSFERASE"/>
    <property type="match status" value="1"/>
</dbReference>
<name>A0A6P1TB16_9GAMM</name>
<reference evidence="2 5" key="2">
    <citation type="submission" date="2020-08" db="EMBL/GenBank/DDBJ databases">
        <title>Genomic Encyclopedia of Type Strains, Phase IV (KMG-IV): sequencing the most valuable type-strain genomes for metagenomic binning, comparative biology and taxonomic classification.</title>
        <authorList>
            <person name="Goeker M."/>
        </authorList>
    </citation>
    <scope>NUCLEOTIDE SEQUENCE [LARGE SCALE GENOMIC DNA]</scope>
    <source>
        <strain evidence="2 5">DSM 11525</strain>
    </source>
</reference>
<gene>
    <name evidence="3" type="ORF">GTQ55_08035</name>
    <name evidence="2" type="ORF">HNQ53_000787</name>
</gene>
<dbReference type="RefSeq" id="WP_161858262.1">
    <property type="nucleotide sequence ID" value="NZ_CP047491.1"/>
</dbReference>
<dbReference type="SUPFAM" id="SSF52540">
    <property type="entry name" value="P-loop containing nucleoside triphosphate hydrolases"/>
    <property type="match status" value="1"/>
</dbReference>
<dbReference type="InterPro" id="IPR027417">
    <property type="entry name" value="P-loop_NTPase"/>
</dbReference>
<dbReference type="EMBL" id="JACHHR010000001">
    <property type="protein sequence ID" value="MBB5210599.1"/>
    <property type="molecule type" value="Genomic_DNA"/>
</dbReference>
<keyword evidence="4" id="KW-1185">Reference proteome</keyword>
<proteinExistence type="predicted"/>
<dbReference type="Gene3D" id="3.40.50.300">
    <property type="entry name" value="P-loop containing nucleotide triphosphate hydrolases"/>
    <property type="match status" value="1"/>
</dbReference>
<organism evidence="2 5">
    <name type="scientific">Microbulbifer hydrolyticus</name>
    <dbReference type="NCBI Taxonomy" id="48074"/>
    <lineage>
        <taxon>Bacteria</taxon>
        <taxon>Pseudomonadati</taxon>
        <taxon>Pseudomonadota</taxon>
        <taxon>Gammaproteobacteria</taxon>
        <taxon>Cellvibrionales</taxon>
        <taxon>Microbulbiferaceae</taxon>
        <taxon>Microbulbifer</taxon>
    </lineage>
</organism>
<accession>A0A6P1TB16</accession>
<evidence type="ECO:0000256" key="1">
    <source>
        <dbReference type="ARBA" id="ARBA00022679"/>
    </source>
</evidence>
<dbReference type="InterPro" id="IPR037359">
    <property type="entry name" value="NST/OST"/>
</dbReference>
<evidence type="ECO:0000313" key="4">
    <source>
        <dbReference type="Proteomes" id="UP000464675"/>
    </source>
</evidence>
<dbReference type="AlphaFoldDB" id="A0A6P1TB16"/>
<dbReference type="PANTHER" id="PTHR10605">
    <property type="entry name" value="HEPARAN SULFATE SULFOTRANSFERASE"/>
    <property type="match status" value="1"/>
</dbReference>